<dbReference type="Pfam" id="PF22936">
    <property type="entry name" value="Pol_BBD"/>
    <property type="match status" value="1"/>
</dbReference>
<keyword evidence="1" id="KW-0645">Protease</keyword>
<evidence type="ECO:0000256" key="3">
    <source>
        <dbReference type="SAM" id="MobiDB-lite"/>
    </source>
</evidence>
<dbReference type="Proteomes" id="UP001151760">
    <property type="component" value="Unassembled WGS sequence"/>
</dbReference>
<reference evidence="7" key="1">
    <citation type="journal article" date="2022" name="Int. J. Mol. Sci.">
        <title>Draft Genome of Tanacetum Coccineum: Genomic Comparison of Closely Related Tanacetum-Family Plants.</title>
        <authorList>
            <person name="Yamashiro T."/>
            <person name="Shiraishi A."/>
            <person name="Nakayama K."/>
            <person name="Satake H."/>
        </authorList>
    </citation>
    <scope>NUCLEOTIDE SEQUENCE</scope>
</reference>
<dbReference type="Pfam" id="PF25597">
    <property type="entry name" value="SH3_retrovirus"/>
    <property type="match status" value="1"/>
</dbReference>
<keyword evidence="8" id="KW-1185">Reference proteome</keyword>
<feature type="domain" description="Retroviral polymerase SH3-like" evidence="6">
    <location>
        <begin position="1244"/>
        <end position="1290"/>
    </location>
</feature>
<keyword evidence="1" id="KW-0378">Hydrolase</keyword>
<feature type="region of interest" description="Disordered" evidence="3">
    <location>
        <begin position="147"/>
        <end position="174"/>
    </location>
</feature>
<dbReference type="InterPro" id="IPR057670">
    <property type="entry name" value="SH3_retrovirus"/>
</dbReference>
<accession>A0ABQ5IY06</accession>
<dbReference type="Pfam" id="PF13976">
    <property type="entry name" value="gag_pre-integrs"/>
    <property type="match status" value="1"/>
</dbReference>
<dbReference type="InterPro" id="IPR054722">
    <property type="entry name" value="PolX-like_BBD"/>
</dbReference>
<reference evidence="7" key="2">
    <citation type="submission" date="2022-01" db="EMBL/GenBank/DDBJ databases">
        <authorList>
            <person name="Yamashiro T."/>
            <person name="Shiraishi A."/>
            <person name="Satake H."/>
            <person name="Nakayama K."/>
        </authorList>
    </citation>
    <scope>NUCLEOTIDE SEQUENCE</scope>
</reference>
<evidence type="ECO:0000313" key="7">
    <source>
        <dbReference type="EMBL" id="GJU05123.1"/>
    </source>
</evidence>
<gene>
    <name evidence="7" type="ORF">Tco_1121553</name>
</gene>
<comment type="caution">
    <text evidence="7">The sequence shown here is derived from an EMBL/GenBank/DDBJ whole genome shotgun (WGS) entry which is preliminary data.</text>
</comment>
<feature type="region of interest" description="Disordered" evidence="3">
    <location>
        <begin position="865"/>
        <end position="904"/>
    </location>
</feature>
<dbReference type="PANTHER" id="PTHR42648">
    <property type="entry name" value="TRANSPOSASE, PUTATIVE-RELATED"/>
    <property type="match status" value="1"/>
</dbReference>
<dbReference type="InterPro" id="IPR039537">
    <property type="entry name" value="Retrotran_Ty1/copia-like"/>
</dbReference>
<dbReference type="PANTHER" id="PTHR42648:SF18">
    <property type="entry name" value="RETROTRANSPOSON, UNCLASSIFIED-LIKE PROTEIN"/>
    <property type="match status" value="1"/>
</dbReference>
<proteinExistence type="predicted"/>
<feature type="compositionally biased region" description="Low complexity" evidence="3">
    <location>
        <begin position="147"/>
        <end position="161"/>
    </location>
</feature>
<evidence type="ECO:0000313" key="8">
    <source>
        <dbReference type="Proteomes" id="UP001151760"/>
    </source>
</evidence>
<sequence length="1391" mass="159228">MSNPNNNLQTQTSNVLHNVIMESGGKDRPPMLAPGNYVQWKSRLKRYIDTKPNKELLPHCLTNPPYEYKWIPSTTSIAEDDHTHRINNDIYSTVDACPNACKMWKEIERLKQAPAMDAEDDEMSKEKEIDKLMALISLSFKKIYKPTNNNLRTSSNTSRANQDNSPRVNRGTGYDNQRAVNVVGARDTVGQKPKRARDSAYHKEKMLLCKKEEAGIQLSAEQVDWRDDTDDEPEDQELEAHYMYMSNIQEVSPDAATNSGPIFDFEPFPKVQYDDDHYNVFANERTHLEKPESINDKYSEEQCDNHVIIDSLDMGTNGQMDDQDDDDLANERELLASLIDKLKCEIDDSKKHNKLLESSNKILVDKLKSQIEDFINKNKSLESSNTHFKEANNELQKTNQMMVKDLVKFQDEIQKHNDVKYMSKVELDCAKAQTDLMTYKIESQKSMKKEAQKQLYKTREDKELEKVIVLEKKIKVLDDIVYKTGQSVQTMNMLNQNYKTSFVKPEFLKKAQRANPRLYDIGCYNDNLALMLAPKSDNSIRLACESRSKLSDLIKPFDYKHLNSLYDLFVPQREKSAEQKYFSNESHTPATTVYSKETFSKQTMLLKRQMDESVPYVDSLKLQLETQKTQFLNEIDCLSREYYYADHMNAILGVYTKLDEVTELQCDYLDQVAKCDLLEKELSTRPENVNNKSFTELSKRFFELEKHVINLELALQQKDLKAQIQDKDIAISELKKLVAKLKGKSVDAKLEKPSVIRQPNAFKSQRQSILGKSATLSDSLARKYFSKSKSVTKNDVSKVSSKPVPAQILPQNVKSIVKNTNVIAPGMYKMHTKPSQTRTPQLPQDSRKTNKRMFFSTRVIHTTSVSRPRLKSNQLEDSVMPNNSQGKKQQVEDHRRNPKFSKNKTSVTVCDDSLNVKTSNVNFVGITCGNTRESKRTVNQSVATFPKKTVATESTTKKPRSIIRKQYEKIRKTCRWWYSKITPTGYTWKPKCGIVNVKENVSMPLGLIEIILFTINFGCSKYMMGNLKLLTNFVEKFLGTVKFGNDQIAPILSYGDLVKGNITITWVYYVEGLNHNLFFIGQFCDADLEVAFRKSTCYVHDLKGNDLLTGSHSTDLYSITLQNTSTPNPIFLMAKATSSQTWLWHRRLSHLNFDTINLLSKNDIVTSLPKLRFVKDQLCSSCELGKAKRKYFHTKITLSSKRWLQLLHMDLCDPMRVESINGKKYVLKQFPLHVLLRTVNLDGKNLDKIKEKGDACIFVGYSTTLRAYRVYNKRTRMIVETIHVNFDESPQMASDHVSSDPVPQCPTMALEHDSLSFDPQSQEHVPQADETSFDVPAADTSNQRQQKHTTPSTSIIVAADTTSLIIQSTPKTTCQAPTVTATENIDQAEIQ</sequence>
<organism evidence="7 8">
    <name type="scientific">Tanacetum coccineum</name>
    <dbReference type="NCBI Taxonomy" id="301880"/>
    <lineage>
        <taxon>Eukaryota</taxon>
        <taxon>Viridiplantae</taxon>
        <taxon>Streptophyta</taxon>
        <taxon>Embryophyta</taxon>
        <taxon>Tracheophyta</taxon>
        <taxon>Spermatophyta</taxon>
        <taxon>Magnoliopsida</taxon>
        <taxon>eudicotyledons</taxon>
        <taxon>Gunneridae</taxon>
        <taxon>Pentapetalae</taxon>
        <taxon>asterids</taxon>
        <taxon>campanulids</taxon>
        <taxon>Asterales</taxon>
        <taxon>Asteraceae</taxon>
        <taxon>Asteroideae</taxon>
        <taxon>Anthemideae</taxon>
        <taxon>Anthemidinae</taxon>
        <taxon>Tanacetum</taxon>
    </lineage>
</organism>
<evidence type="ECO:0000259" key="4">
    <source>
        <dbReference type="Pfam" id="PF13976"/>
    </source>
</evidence>
<feature type="domain" description="Retrovirus-related Pol polyprotein from transposon TNT 1-94-like beta-barrel" evidence="5">
    <location>
        <begin position="1015"/>
        <end position="1085"/>
    </location>
</feature>
<feature type="coiled-coil region" evidence="2">
    <location>
        <begin position="339"/>
        <end position="401"/>
    </location>
</feature>
<feature type="compositionally biased region" description="Polar residues" evidence="3">
    <location>
        <begin position="865"/>
        <end position="888"/>
    </location>
</feature>
<dbReference type="EMBL" id="BQNB010021318">
    <property type="protein sequence ID" value="GJU05123.1"/>
    <property type="molecule type" value="Genomic_DNA"/>
</dbReference>
<evidence type="ECO:0000259" key="6">
    <source>
        <dbReference type="Pfam" id="PF25597"/>
    </source>
</evidence>
<evidence type="ECO:0000259" key="5">
    <source>
        <dbReference type="Pfam" id="PF22936"/>
    </source>
</evidence>
<name>A0ABQ5IY06_9ASTR</name>
<protein>
    <submittedName>
        <fullName evidence="7">Retrovirus-related pol polyprotein from transposon TNT 1-94</fullName>
    </submittedName>
</protein>
<evidence type="ECO:0000256" key="1">
    <source>
        <dbReference type="ARBA" id="ARBA00022670"/>
    </source>
</evidence>
<keyword evidence="2" id="KW-0175">Coiled coil</keyword>
<evidence type="ECO:0000256" key="2">
    <source>
        <dbReference type="SAM" id="Coils"/>
    </source>
</evidence>
<feature type="domain" description="GAG-pre-integrase" evidence="4">
    <location>
        <begin position="1116"/>
        <end position="1186"/>
    </location>
</feature>
<dbReference type="InterPro" id="IPR025724">
    <property type="entry name" value="GAG-pre-integrase_dom"/>
</dbReference>